<reference evidence="3" key="1">
    <citation type="journal article" date="2012" name="Nat. Biotechnol.">
        <title>Reference genome sequence of the model plant Setaria.</title>
        <authorList>
            <person name="Bennetzen J.L."/>
            <person name="Schmutz J."/>
            <person name="Wang H."/>
            <person name="Percifield R."/>
            <person name="Hawkins J."/>
            <person name="Pontaroli A.C."/>
            <person name="Estep M."/>
            <person name="Feng L."/>
            <person name="Vaughn J.N."/>
            <person name="Grimwood J."/>
            <person name="Jenkins J."/>
            <person name="Barry K."/>
            <person name="Lindquist E."/>
            <person name="Hellsten U."/>
            <person name="Deshpande S."/>
            <person name="Wang X."/>
            <person name="Wu X."/>
            <person name="Mitros T."/>
            <person name="Triplett J."/>
            <person name="Yang X."/>
            <person name="Ye C.Y."/>
            <person name="Mauro-Herrera M."/>
            <person name="Wang L."/>
            <person name="Li P."/>
            <person name="Sharma M."/>
            <person name="Sharma R."/>
            <person name="Ronald P.C."/>
            <person name="Panaud O."/>
            <person name="Kellogg E.A."/>
            <person name="Brutnell T.P."/>
            <person name="Doust A.N."/>
            <person name="Tuskan G.A."/>
            <person name="Rokhsar D."/>
            <person name="Devos K.M."/>
        </authorList>
    </citation>
    <scope>NUCLEOTIDE SEQUENCE [LARGE SCALE GENOMIC DNA]</scope>
    <source>
        <strain evidence="3">Yugu1</strain>
    </source>
</reference>
<dbReference type="InterPro" id="IPR011009">
    <property type="entry name" value="Kinase-like_dom_sf"/>
</dbReference>
<dbReference type="PROSITE" id="PS50011">
    <property type="entry name" value="PROTEIN_KINASE_DOM"/>
    <property type="match status" value="1"/>
</dbReference>
<feature type="transmembrane region" description="Helical" evidence="1">
    <location>
        <begin position="303"/>
        <end position="324"/>
    </location>
</feature>
<dbReference type="PANTHER" id="PTHR45707">
    <property type="entry name" value="C2 CALCIUM/LIPID-BINDING PLANT PHOSPHORIBOSYLTRANSFERASE FAMILY PROTEIN"/>
    <property type="match status" value="1"/>
</dbReference>
<dbReference type="InterPro" id="IPR008271">
    <property type="entry name" value="Ser/Thr_kinase_AS"/>
</dbReference>
<evidence type="ECO:0000313" key="3">
    <source>
        <dbReference type="EMBL" id="RCV06890.1"/>
    </source>
</evidence>
<keyword evidence="1" id="KW-0812">Transmembrane</keyword>
<dbReference type="InterPro" id="IPR000719">
    <property type="entry name" value="Prot_kinase_dom"/>
</dbReference>
<evidence type="ECO:0000256" key="1">
    <source>
        <dbReference type="SAM" id="Phobius"/>
    </source>
</evidence>
<sequence>MHWEAADLETFTRSAGTTQVLYSLGGKSVSAEMRERLLCFEYVPNKSLRQHISDVSCELKWHVRYGIIRGICSGLHYLYSREHGIAHMDLKSENILLDDNMVPKIADFGLSRLFGKNEYRIITGSHEGTLGFMAPEYANQGLISKKADIFSLGVIILEVVTHHPRFPAVRGGNADVRVLAPASRSWPTTTFLKMAKGVVIMIRVHLILILLNPSSSRSRMILTTIRAVLTAVFVQLNPSNPWSWVVMSLQVITAAETLVAVGVVTAFLTLNWLKYFRNLWPWVILVFGIGVPATVLDGVEEKLALGSLCLFGYVCTAGCCSYCGR</sequence>
<dbReference type="PROSITE" id="PS00108">
    <property type="entry name" value="PROTEIN_KINASE_ST"/>
    <property type="match status" value="1"/>
</dbReference>
<dbReference type="GO" id="GO:0005524">
    <property type="term" value="F:ATP binding"/>
    <property type="evidence" value="ECO:0007669"/>
    <property type="project" value="InterPro"/>
</dbReference>
<keyword evidence="1" id="KW-0472">Membrane</keyword>
<feature type="transmembrane region" description="Helical" evidence="1">
    <location>
        <begin position="242"/>
        <end position="267"/>
    </location>
</feature>
<dbReference type="PANTHER" id="PTHR45707:SF81">
    <property type="entry name" value="PROTEIN KINASE DOMAIN-CONTAINING PROTEIN"/>
    <property type="match status" value="1"/>
</dbReference>
<dbReference type="SUPFAM" id="SSF56112">
    <property type="entry name" value="Protein kinase-like (PK-like)"/>
    <property type="match status" value="1"/>
</dbReference>
<keyword evidence="1" id="KW-1133">Transmembrane helix</keyword>
<gene>
    <name evidence="3" type="ORF">SETIT_1G199600v2</name>
</gene>
<evidence type="ECO:0000259" key="2">
    <source>
        <dbReference type="PROSITE" id="PS50011"/>
    </source>
</evidence>
<reference evidence="3" key="2">
    <citation type="submission" date="2015-07" db="EMBL/GenBank/DDBJ databases">
        <authorList>
            <person name="Noorani M."/>
        </authorList>
    </citation>
    <scope>NUCLEOTIDE SEQUENCE</scope>
    <source>
        <strain evidence="3">Yugu1</strain>
    </source>
</reference>
<organism evidence="3">
    <name type="scientific">Setaria italica</name>
    <name type="common">Foxtail millet</name>
    <name type="synonym">Panicum italicum</name>
    <dbReference type="NCBI Taxonomy" id="4555"/>
    <lineage>
        <taxon>Eukaryota</taxon>
        <taxon>Viridiplantae</taxon>
        <taxon>Streptophyta</taxon>
        <taxon>Embryophyta</taxon>
        <taxon>Tracheophyta</taxon>
        <taxon>Spermatophyta</taxon>
        <taxon>Magnoliopsida</taxon>
        <taxon>Liliopsida</taxon>
        <taxon>Poales</taxon>
        <taxon>Poaceae</taxon>
        <taxon>PACMAD clade</taxon>
        <taxon>Panicoideae</taxon>
        <taxon>Panicodae</taxon>
        <taxon>Paniceae</taxon>
        <taxon>Cenchrinae</taxon>
        <taxon>Setaria</taxon>
    </lineage>
</organism>
<proteinExistence type="predicted"/>
<feature type="domain" description="Protein kinase" evidence="2">
    <location>
        <begin position="1"/>
        <end position="234"/>
    </location>
</feature>
<feature type="transmembrane region" description="Helical" evidence="1">
    <location>
        <begin position="279"/>
        <end position="297"/>
    </location>
</feature>
<dbReference type="GO" id="GO:0004672">
    <property type="term" value="F:protein kinase activity"/>
    <property type="evidence" value="ECO:0007669"/>
    <property type="project" value="InterPro"/>
</dbReference>
<dbReference type="OrthoDB" id="195446at2759"/>
<protein>
    <recommendedName>
        <fullName evidence="2">Protein kinase domain-containing protein</fullName>
    </recommendedName>
</protein>
<accession>A0A368PPG1</accession>
<name>A0A368PPG1_SETIT</name>
<dbReference type="Gene3D" id="1.10.510.10">
    <property type="entry name" value="Transferase(Phosphotransferase) domain 1"/>
    <property type="match status" value="1"/>
</dbReference>
<dbReference type="AlphaFoldDB" id="A0A368PPG1"/>
<dbReference type="Pfam" id="PF00069">
    <property type="entry name" value="Pkinase"/>
    <property type="match status" value="1"/>
</dbReference>
<dbReference type="SMART" id="SM00220">
    <property type="entry name" value="S_TKc"/>
    <property type="match status" value="1"/>
</dbReference>
<dbReference type="EMBL" id="CM003528">
    <property type="protein sequence ID" value="RCV06890.1"/>
    <property type="molecule type" value="Genomic_DNA"/>
</dbReference>